<keyword evidence="3" id="KW-1185">Reference proteome</keyword>
<gene>
    <name evidence="2" type="ORF">GCM10010365_53540</name>
</gene>
<comment type="caution">
    <text evidence="2">The sequence shown here is derived from an EMBL/GenBank/DDBJ whole genome shotgun (WGS) entry which is preliminary data.</text>
</comment>
<evidence type="ECO:0000313" key="3">
    <source>
        <dbReference type="Proteomes" id="UP000622166"/>
    </source>
</evidence>
<proteinExistence type="predicted"/>
<dbReference type="AlphaFoldDB" id="A0A918PXQ2"/>
<reference evidence="2" key="2">
    <citation type="submission" date="2020-09" db="EMBL/GenBank/DDBJ databases">
        <authorList>
            <person name="Sun Q."/>
            <person name="Ohkuma M."/>
        </authorList>
    </citation>
    <scope>NUCLEOTIDE SEQUENCE</scope>
    <source>
        <strain evidence="2">JCM 4815</strain>
    </source>
</reference>
<feature type="region of interest" description="Disordered" evidence="1">
    <location>
        <begin position="1"/>
        <end position="26"/>
    </location>
</feature>
<protein>
    <submittedName>
        <fullName evidence="2">Uncharacterized protein</fullName>
    </submittedName>
</protein>
<dbReference type="Proteomes" id="UP000622166">
    <property type="component" value="Unassembled WGS sequence"/>
</dbReference>
<sequence length="158" mass="17915">MTSTQDNDQRLLDRILGDQHRKPAPEKSRDDFFTFFAADKALQSLDLDNDEIMDGIVDGAHDCGIDGIWTFVDERYVTADSHQFLPSRASKIDLVILQANDHLSDDLMSRMAGTLEQNFKTALRHSKAGGVDRIARTPEFTTRVRQAVIAQSRYHIEH</sequence>
<evidence type="ECO:0000256" key="1">
    <source>
        <dbReference type="SAM" id="MobiDB-lite"/>
    </source>
</evidence>
<evidence type="ECO:0000313" key="2">
    <source>
        <dbReference type="EMBL" id="GGZ26455.1"/>
    </source>
</evidence>
<reference evidence="2" key="1">
    <citation type="journal article" date="2014" name="Int. J. Syst. Evol. Microbiol.">
        <title>Complete genome sequence of Corynebacterium casei LMG S-19264T (=DSM 44701T), isolated from a smear-ripened cheese.</title>
        <authorList>
            <consortium name="US DOE Joint Genome Institute (JGI-PGF)"/>
            <person name="Walter F."/>
            <person name="Albersmeier A."/>
            <person name="Kalinowski J."/>
            <person name="Ruckert C."/>
        </authorList>
    </citation>
    <scope>NUCLEOTIDE SEQUENCE</scope>
    <source>
        <strain evidence="2">JCM 4815</strain>
    </source>
</reference>
<dbReference type="EMBL" id="BMVW01000012">
    <property type="protein sequence ID" value="GGZ26455.1"/>
    <property type="molecule type" value="Genomic_DNA"/>
</dbReference>
<accession>A0A918PXQ2</accession>
<name>A0A918PXQ2_9ACTN</name>
<feature type="compositionally biased region" description="Basic and acidic residues" evidence="1">
    <location>
        <begin position="7"/>
        <end position="26"/>
    </location>
</feature>
<organism evidence="2 3">
    <name type="scientific">Streptomyces poonensis</name>
    <dbReference type="NCBI Taxonomy" id="68255"/>
    <lineage>
        <taxon>Bacteria</taxon>
        <taxon>Bacillati</taxon>
        <taxon>Actinomycetota</taxon>
        <taxon>Actinomycetes</taxon>
        <taxon>Kitasatosporales</taxon>
        <taxon>Streptomycetaceae</taxon>
        <taxon>Streptomyces</taxon>
    </lineage>
</organism>
<dbReference type="RefSeq" id="WP_189863376.1">
    <property type="nucleotide sequence ID" value="NZ_BMVW01000012.1"/>
</dbReference>